<keyword evidence="6" id="KW-1185">Reference proteome</keyword>
<dbReference type="Gene3D" id="1.10.1280.10">
    <property type="entry name" value="Di-copper center containing domain from catechol oxidase"/>
    <property type="match status" value="1"/>
</dbReference>
<evidence type="ECO:0000256" key="2">
    <source>
        <dbReference type="ARBA" id="ARBA00023008"/>
    </source>
</evidence>
<dbReference type="GO" id="GO:0016491">
    <property type="term" value="F:oxidoreductase activity"/>
    <property type="evidence" value="ECO:0007669"/>
    <property type="project" value="InterPro"/>
</dbReference>
<dbReference type="SUPFAM" id="SSF48056">
    <property type="entry name" value="Di-copper centre-containing domain"/>
    <property type="match status" value="1"/>
</dbReference>
<keyword evidence="2" id="KW-0186">Copper</keyword>
<dbReference type="GO" id="GO:0046872">
    <property type="term" value="F:metal ion binding"/>
    <property type="evidence" value="ECO:0007669"/>
    <property type="project" value="UniProtKB-KW"/>
</dbReference>
<dbReference type="InterPro" id="IPR008922">
    <property type="entry name" value="Di-copper_centre_dom_sf"/>
</dbReference>
<evidence type="ECO:0000313" key="5">
    <source>
        <dbReference type="EnsemblMetazoa" id="XP_020902889.1"/>
    </source>
</evidence>
<accession>A0A913XD89</accession>
<evidence type="ECO:0000313" key="6">
    <source>
        <dbReference type="Proteomes" id="UP000887567"/>
    </source>
</evidence>
<proteinExistence type="predicted"/>
<dbReference type="PANTHER" id="PTHR11474:SF126">
    <property type="entry name" value="TYROSINASE-LIKE PROTEIN TYR-1-RELATED"/>
    <property type="match status" value="1"/>
</dbReference>
<evidence type="ECO:0000256" key="1">
    <source>
        <dbReference type="ARBA" id="ARBA00022723"/>
    </source>
</evidence>
<evidence type="ECO:0000259" key="4">
    <source>
        <dbReference type="Pfam" id="PF00264"/>
    </source>
</evidence>
<dbReference type="AlphaFoldDB" id="A0A913XD89"/>
<organism evidence="5 6">
    <name type="scientific">Exaiptasia diaphana</name>
    <name type="common">Tropical sea anemone</name>
    <name type="synonym">Aiptasia pulchella</name>
    <dbReference type="NCBI Taxonomy" id="2652724"/>
    <lineage>
        <taxon>Eukaryota</taxon>
        <taxon>Metazoa</taxon>
        <taxon>Cnidaria</taxon>
        <taxon>Anthozoa</taxon>
        <taxon>Hexacorallia</taxon>
        <taxon>Actiniaria</taxon>
        <taxon>Aiptasiidae</taxon>
        <taxon>Exaiptasia</taxon>
    </lineage>
</organism>
<dbReference type="InterPro" id="IPR050316">
    <property type="entry name" value="Tyrosinase/Hemocyanin"/>
</dbReference>
<feature type="domain" description="Tyrosinase copper-binding" evidence="4">
    <location>
        <begin position="11"/>
        <end position="62"/>
    </location>
</feature>
<dbReference type="GeneID" id="110241374"/>
<dbReference type="Pfam" id="PF00264">
    <property type="entry name" value="Tyrosinase"/>
    <property type="match status" value="1"/>
</dbReference>
<dbReference type="KEGG" id="epa:110241374"/>
<reference evidence="5" key="1">
    <citation type="submission" date="2022-11" db="UniProtKB">
        <authorList>
            <consortium name="EnsemblMetazoa"/>
        </authorList>
    </citation>
    <scope>IDENTIFICATION</scope>
</reference>
<dbReference type="InterPro" id="IPR002227">
    <property type="entry name" value="Tyrosinase_Cu-bd"/>
</dbReference>
<dbReference type="PANTHER" id="PTHR11474">
    <property type="entry name" value="TYROSINASE FAMILY MEMBER"/>
    <property type="match status" value="1"/>
</dbReference>
<protein>
    <recommendedName>
        <fullName evidence="4">Tyrosinase copper-binding domain-containing protein</fullName>
    </recommendedName>
</protein>
<feature type="compositionally biased region" description="Basic and acidic residues" evidence="3">
    <location>
        <begin position="196"/>
        <end position="217"/>
    </location>
</feature>
<dbReference type="EnsemblMetazoa" id="XM_021047230.2">
    <property type="protein sequence ID" value="XP_020902889.1"/>
    <property type="gene ID" value="LOC110241374"/>
</dbReference>
<dbReference type="RefSeq" id="XP_020902889.1">
    <property type="nucleotide sequence ID" value="XM_021047230.2"/>
</dbReference>
<dbReference type="OrthoDB" id="6132182at2759"/>
<sequence length="223" mass="26558">MKYNDRQFNDFEIAVRDTLHDNMHCRIGGRGGTMCSLSSANAPEFLLHHGFTDKLWSDWQKKGWNYKNAYFKRVFSRMTDTGLRPDAVLDLNHQPGGVRVIYQDPTHSKYQEVHRYLQQLTLQELKDIPRHRFTITQSLEFKLFMVNSNEKKKALAQQKAFEPRNVLSSKTRLRSTDKELGLRVNDLRKAVKRKREIEEKRKRETEEKRKREIEEKRKKSIAH</sequence>
<evidence type="ECO:0000256" key="3">
    <source>
        <dbReference type="SAM" id="MobiDB-lite"/>
    </source>
</evidence>
<feature type="region of interest" description="Disordered" evidence="3">
    <location>
        <begin position="196"/>
        <end position="223"/>
    </location>
</feature>
<name>A0A913XD89_EXADI</name>
<dbReference type="Proteomes" id="UP000887567">
    <property type="component" value="Unplaced"/>
</dbReference>
<keyword evidence="1" id="KW-0479">Metal-binding</keyword>